<feature type="domain" description="HEPN" evidence="2">
    <location>
        <begin position="8"/>
        <end position="97"/>
    </location>
</feature>
<proteinExistence type="inferred from homology"/>
<dbReference type="Pfam" id="PF05168">
    <property type="entry name" value="HEPN"/>
    <property type="match status" value="1"/>
</dbReference>
<evidence type="ECO:0000313" key="3">
    <source>
        <dbReference type="EMBL" id="KZX10005.1"/>
    </source>
</evidence>
<dbReference type="Gene3D" id="1.20.120.330">
    <property type="entry name" value="Nucleotidyltransferases domain 2"/>
    <property type="match status" value="1"/>
</dbReference>
<evidence type="ECO:0000256" key="1">
    <source>
        <dbReference type="ARBA" id="ARBA00038248"/>
    </source>
</evidence>
<evidence type="ECO:0000259" key="2">
    <source>
        <dbReference type="Pfam" id="PF05168"/>
    </source>
</evidence>
<dbReference type="InterPro" id="IPR052226">
    <property type="entry name" value="UPF0332_toxin"/>
</dbReference>
<dbReference type="PANTHER" id="PTHR36565">
    <property type="entry name" value="UPF0332 PROTEIN TM_1000"/>
    <property type="match status" value="1"/>
</dbReference>
<dbReference type="PATRIC" id="fig|49547.3.peg.2075"/>
<accession>A0A162F9T4</accession>
<dbReference type="PANTHER" id="PTHR36565:SF1">
    <property type="entry name" value="UPF0332 PROTEIN TM_1000"/>
    <property type="match status" value="1"/>
</dbReference>
<dbReference type="Proteomes" id="UP000077245">
    <property type="component" value="Unassembled WGS sequence"/>
</dbReference>
<dbReference type="EMBL" id="LWMV01000230">
    <property type="protein sequence ID" value="KZX10005.1"/>
    <property type="molecule type" value="Genomic_DNA"/>
</dbReference>
<gene>
    <name evidence="3" type="ORF">MBCUR_19630</name>
</gene>
<keyword evidence="4" id="KW-1185">Reference proteome</keyword>
<comment type="similarity">
    <text evidence="1">Belongs to the UPF0332 family.</text>
</comment>
<organism evidence="3 4">
    <name type="scientific">Methanobrevibacter curvatus</name>
    <dbReference type="NCBI Taxonomy" id="49547"/>
    <lineage>
        <taxon>Archaea</taxon>
        <taxon>Methanobacteriati</taxon>
        <taxon>Methanobacteriota</taxon>
        <taxon>Methanomada group</taxon>
        <taxon>Methanobacteria</taxon>
        <taxon>Methanobacteriales</taxon>
        <taxon>Methanobacteriaceae</taxon>
        <taxon>Methanobrevibacter</taxon>
    </lineage>
</organism>
<dbReference type="RefSeq" id="WP_067092794.1">
    <property type="nucleotide sequence ID" value="NZ_LWMV01000230.1"/>
</dbReference>
<sequence>MDNAKLEFNNAIDAIKDFKIALANKRYKNSINRSYYAVFHAAKALLLKKDILTKKHDSTIQQFGLEYVVNGNFDQKIAKIINRLEEDRSEADYAINSIFTEKMQHTI</sequence>
<dbReference type="AlphaFoldDB" id="A0A162F9T4"/>
<protein>
    <submittedName>
        <fullName evidence="3">HEPN domain protein</fullName>
    </submittedName>
</protein>
<dbReference type="OrthoDB" id="78331at2157"/>
<name>A0A162F9T4_9EURY</name>
<comment type="caution">
    <text evidence="3">The sequence shown here is derived from an EMBL/GenBank/DDBJ whole genome shotgun (WGS) entry which is preliminary data.</text>
</comment>
<reference evidence="3 4" key="1">
    <citation type="submission" date="2016-04" db="EMBL/GenBank/DDBJ databases">
        <title>Genome sequence of Methanobrevibacter curvatus DSM 11111.</title>
        <authorList>
            <person name="Poehlein A."/>
            <person name="Seedorf H."/>
            <person name="Daniel R."/>
        </authorList>
    </citation>
    <scope>NUCLEOTIDE SEQUENCE [LARGE SCALE GENOMIC DNA]</scope>
    <source>
        <strain evidence="3 4">DSM 11111</strain>
    </source>
</reference>
<dbReference type="STRING" id="49547.MBCUR_19630"/>
<dbReference type="InterPro" id="IPR007842">
    <property type="entry name" value="HEPN_dom"/>
</dbReference>
<evidence type="ECO:0000313" key="4">
    <source>
        <dbReference type="Proteomes" id="UP000077245"/>
    </source>
</evidence>